<feature type="compositionally biased region" description="Low complexity" evidence="5">
    <location>
        <begin position="264"/>
        <end position="280"/>
    </location>
</feature>
<feature type="compositionally biased region" description="Pro residues" evidence="5">
    <location>
        <begin position="640"/>
        <end position="649"/>
    </location>
</feature>
<evidence type="ECO:0000256" key="3">
    <source>
        <dbReference type="ARBA" id="ARBA00023163"/>
    </source>
</evidence>
<sequence>MTSSEYSSSDEDTKPNVSDDSDASSKKHKKRPTRNTSSKAIIESAGSSDSDDSDSDRESDSDGGRAAASRKRKGSVSMNKKGGASSSAKRKRTMSEESDRGEMDDDLFADEEDRRQVMSMNEKDREQEIFNRMEQQEMRRTRKQIEEKLAAAKNASSGGGDKKERKEKRKREDKKRINDADSDDGKSQPSRSKDQSGSKSKGAASESESEADMKFHRPSEIHKKATQKNAMADLLAKRKDKENKAAKKAALSIDAVFGKDDSDGSSSSSSSSSSTASSRSSSRESSPRRDAESEDEEEKKAARREVETVSELSRARISRYKIAKIVYAPFFAKTVIGCFVRIGLGSYGGKSKYRLSQIVDVVEMNKVYTFENLKTNKGLKLKYGTDERVFRIEFVSNAQFGEEEFSEWRTVTKEECGSLPTMDHIEKKELDIRKAMNFNYTDEVIEYIVKEKKKFSDKVKNFAVTKGELMKKKEIAEQTGDHEAVRRLQQELEELDSRAERAEKKRCADISAINWINQRNRNKMKEQFLGDRVEIDMGHQDDPFTRKKGLMKVVSGTKGGAQLLEAGTSTPPTSSAAPTEAPPKSSSFTSPSGRPPQMSKSASNLFDLHSSINKIELDIDLGKLARPASSRVEDSLHLPSPRPTAPPPTSGTRPLSLEDYRRRKAAAAQAQ</sequence>
<evidence type="ECO:0000313" key="7">
    <source>
        <dbReference type="Proteomes" id="UP000025227"/>
    </source>
</evidence>
<dbReference type="PANTHER" id="PTHR13115:SF8">
    <property type="entry name" value="RNA POLYMERASE-ASSOCIATED PROTEIN RTF1 HOMOLOG"/>
    <property type="match status" value="1"/>
</dbReference>
<reference evidence="8" key="1">
    <citation type="submission" date="2020-12" db="UniProtKB">
        <authorList>
            <consortium name="WormBaseParasite"/>
        </authorList>
    </citation>
    <scope>IDENTIFICATION</scope>
    <source>
        <strain evidence="8">MHco3</strain>
    </source>
</reference>
<dbReference type="Pfam" id="PF03126">
    <property type="entry name" value="Plus-3"/>
    <property type="match status" value="1"/>
</dbReference>
<dbReference type="PROSITE" id="PS51360">
    <property type="entry name" value="PLUS3"/>
    <property type="match status" value="1"/>
</dbReference>
<feature type="compositionally biased region" description="Low complexity" evidence="5">
    <location>
        <begin position="197"/>
        <end position="206"/>
    </location>
</feature>
<feature type="domain" description="Plus3" evidence="6">
    <location>
        <begin position="306"/>
        <end position="437"/>
    </location>
</feature>
<dbReference type="InterPro" id="IPR004343">
    <property type="entry name" value="Plus-3_dom"/>
</dbReference>
<dbReference type="GO" id="GO:0016593">
    <property type="term" value="C:Cdc73/Paf1 complex"/>
    <property type="evidence" value="ECO:0007669"/>
    <property type="project" value="TreeGrafter"/>
</dbReference>
<organism evidence="7 8">
    <name type="scientific">Haemonchus contortus</name>
    <name type="common">Barber pole worm</name>
    <dbReference type="NCBI Taxonomy" id="6289"/>
    <lineage>
        <taxon>Eukaryota</taxon>
        <taxon>Metazoa</taxon>
        <taxon>Ecdysozoa</taxon>
        <taxon>Nematoda</taxon>
        <taxon>Chromadorea</taxon>
        <taxon>Rhabditida</taxon>
        <taxon>Rhabditina</taxon>
        <taxon>Rhabditomorpha</taxon>
        <taxon>Strongyloidea</taxon>
        <taxon>Trichostrongylidae</taxon>
        <taxon>Haemonchus</taxon>
    </lineage>
</organism>
<feature type="compositionally biased region" description="Basic and acidic residues" evidence="5">
    <location>
        <begin position="281"/>
        <end position="291"/>
    </location>
</feature>
<accession>A0A7I4YTI0</accession>
<dbReference type="Gene3D" id="3.90.70.200">
    <property type="entry name" value="Plus-3 domain"/>
    <property type="match status" value="1"/>
</dbReference>
<dbReference type="SUPFAM" id="SSF159042">
    <property type="entry name" value="Plus3-like"/>
    <property type="match status" value="1"/>
</dbReference>
<feature type="compositionally biased region" description="Low complexity" evidence="5">
    <location>
        <begin position="566"/>
        <end position="587"/>
    </location>
</feature>
<dbReference type="SMART" id="SM00719">
    <property type="entry name" value="Plus3"/>
    <property type="match status" value="1"/>
</dbReference>
<dbReference type="InterPro" id="IPR036128">
    <property type="entry name" value="Plus3-like_sf"/>
</dbReference>
<feature type="compositionally biased region" description="Basic and acidic residues" evidence="5">
    <location>
        <begin position="235"/>
        <end position="245"/>
    </location>
</feature>
<evidence type="ECO:0000313" key="8">
    <source>
        <dbReference type="WBParaSite" id="HCON_00144740-00001"/>
    </source>
</evidence>
<feature type="region of interest" description="Disordered" evidence="5">
    <location>
        <begin position="1"/>
        <end position="306"/>
    </location>
</feature>
<keyword evidence="2" id="KW-0805">Transcription regulation</keyword>
<comment type="subcellular location">
    <subcellularLocation>
        <location evidence="1">Nucleus</location>
    </subcellularLocation>
</comment>
<feature type="compositionally biased region" description="Basic and acidic residues" evidence="5">
    <location>
        <begin position="174"/>
        <end position="196"/>
    </location>
</feature>
<dbReference type="GO" id="GO:1990269">
    <property type="term" value="F:RNA polymerase II C-terminal domain phosphoserine binding"/>
    <property type="evidence" value="ECO:0007669"/>
    <property type="project" value="TreeGrafter"/>
</dbReference>
<evidence type="ECO:0000256" key="5">
    <source>
        <dbReference type="SAM" id="MobiDB-lite"/>
    </source>
</evidence>
<proteinExistence type="predicted"/>
<feature type="compositionally biased region" description="Acidic residues" evidence="5">
    <location>
        <begin position="102"/>
        <end position="111"/>
    </location>
</feature>
<dbReference type="OrthoDB" id="166375at2759"/>
<evidence type="ECO:0000256" key="2">
    <source>
        <dbReference type="ARBA" id="ARBA00023015"/>
    </source>
</evidence>
<evidence type="ECO:0000256" key="4">
    <source>
        <dbReference type="ARBA" id="ARBA00023242"/>
    </source>
</evidence>
<evidence type="ECO:0000259" key="6">
    <source>
        <dbReference type="PROSITE" id="PS51360"/>
    </source>
</evidence>
<feature type="region of interest" description="Disordered" evidence="5">
    <location>
        <begin position="627"/>
        <end position="671"/>
    </location>
</feature>
<dbReference type="PANTHER" id="PTHR13115">
    <property type="entry name" value="RNA POLYMERASE-ASSOCIATED PROTEIN RTF1 HOMOLOG"/>
    <property type="match status" value="1"/>
</dbReference>
<dbReference type="OMA" id="LLWRAVM"/>
<keyword evidence="7" id="KW-1185">Reference proteome</keyword>
<feature type="compositionally biased region" description="Polar residues" evidence="5">
    <location>
        <begin position="588"/>
        <end position="602"/>
    </location>
</feature>
<dbReference type="WBParaSite" id="HCON_00144740-00001">
    <property type="protein sequence ID" value="HCON_00144740-00001"/>
    <property type="gene ID" value="HCON_00144740"/>
</dbReference>
<feature type="compositionally biased region" description="Basic and acidic residues" evidence="5">
    <location>
        <begin position="112"/>
        <end position="150"/>
    </location>
</feature>
<feature type="region of interest" description="Disordered" evidence="5">
    <location>
        <begin position="562"/>
        <end position="602"/>
    </location>
</feature>
<dbReference type="GO" id="GO:0003677">
    <property type="term" value="F:DNA binding"/>
    <property type="evidence" value="ECO:0007669"/>
    <property type="project" value="InterPro"/>
</dbReference>
<dbReference type="Proteomes" id="UP000025227">
    <property type="component" value="Unplaced"/>
</dbReference>
<keyword evidence="3" id="KW-0804">Transcription</keyword>
<protein>
    <submittedName>
        <fullName evidence="8">Plus3 domain-containing protein</fullName>
    </submittedName>
</protein>
<name>A0A7I4YTI0_HAECO</name>
<feature type="compositionally biased region" description="Basic and acidic residues" evidence="5">
    <location>
        <begin position="211"/>
        <end position="223"/>
    </location>
</feature>
<evidence type="ECO:0000256" key="1">
    <source>
        <dbReference type="ARBA" id="ARBA00004123"/>
    </source>
</evidence>
<dbReference type="AlphaFoldDB" id="A0A7I4YTI0"/>
<keyword evidence="4" id="KW-0539">Nucleus</keyword>